<proteinExistence type="predicted"/>
<sequence length="399" mass="44947">MMRRFVVVVCLLLAGGVVARELSHRGMFVSSYRELRSGCFEFFDTVGAGGGSVYQPVEFIDVSLNEVFEFRGTAERARVRGRHLFYNNSVWDGKTSGLGDLDGEAIAKDKRALRPGGSANFSNYSSYVKGINGVMIDVSNLKKPESVTLSDLDLRVSKTTDFSQEAPDPAFFGVRRLRNGNYRISIIFEDGQIRNEWLRVSLFANERTGLRSDDVFYFGNSVGSADVSFFNGVGVGDVSRADDDAKAGEDVDVSSRSDFNRDGKVDTADVLIAFNSITGIEWNDSLRFSMTHIAKSFGLLERELMFESRESLPFLRVEDVALNPNDVRVRYLFLPSEDFYVELDEEDWELVFSKDITADEWMKLEDVPLFHACGKGWHIEKGDMPESLFFKARLKRESL</sequence>
<dbReference type="PROSITE" id="PS00018">
    <property type="entry name" value="EF_HAND_1"/>
    <property type="match status" value="1"/>
</dbReference>
<dbReference type="InterPro" id="IPR018247">
    <property type="entry name" value="EF_Hand_1_Ca_BS"/>
</dbReference>
<accession>A0A934VJK1</accession>
<name>A0A934VJK1_9BACT</name>
<dbReference type="AlphaFoldDB" id="A0A934VJK1"/>
<gene>
    <name evidence="1" type="ORF">JIN87_02440</name>
</gene>
<keyword evidence="2" id="KW-1185">Reference proteome</keyword>
<dbReference type="RefSeq" id="WP_200353924.1">
    <property type="nucleotide sequence ID" value="NZ_JAENIL010000003.1"/>
</dbReference>
<evidence type="ECO:0000313" key="2">
    <source>
        <dbReference type="Proteomes" id="UP000617628"/>
    </source>
</evidence>
<protein>
    <recommendedName>
        <fullName evidence="3">EF-hand domain-containing protein</fullName>
    </recommendedName>
</protein>
<organism evidence="1 2">
    <name type="scientific">Pelagicoccus mobilis</name>
    <dbReference type="NCBI Taxonomy" id="415221"/>
    <lineage>
        <taxon>Bacteria</taxon>
        <taxon>Pseudomonadati</taxon>
        <taxon>Verrucomicrobiota</taxon>
        <taxon>Opitutia</taxon>
        <taxon>Puniceicoccales</taxon>
        <taxon>Pelagicoccaceae</taxon>
        <taxon>Pelagicoccus</taxon>
    </lineage>
</organism>
<reference evidence="1" key="1">
    <citation type="submission" date="2021-01" db="EMBL/GenBank/DDBJ databases">
        <title>Modified the classification status of verrucomicrobia.</title>
        <authorList>
            <person name="Feng X."/>
        </authorList>
    </citation>
    <scope>NUCLEOTIDE SEQUENCE</scope>
    <source>
        <strain evidence="1">KCTC 13126</strain>
    </source>
</reference>
<dbReference type="Proteomes" id="UP000617628">
    <property type="component" value="Unassembled WGS sequence"/>
</dbReference>
<comment type="caution">
    <text evidence="1">The sequence shown here is derived from an EMBL/GenBank/DDBJ whole genome shotgun (WGS) entry which is preliminary data.</text>
</comment>
<evidence type="ECO:0000313" key="1">
    <source>
        <dbReference type="EMBL" id="MBK1875706.1"/>
    </source>
</evidence>
<evidence type="ECO:0008006" key="3">
    <source>
        <dbReference type="Google" id="ProtNLM"/>
    </source>
</evidence>
<dbReference type="EMBL" id="JAENIL010000003">
    <property type="protein sequence ID" value="MBK1875706.1"/>
    <property type="molecule type" value="Genomic_DNA"/>
</dbReference>